<name>A0AC35FB73_9BILA</name>
<proteinExistence type="predicted"/>
<evidence type="ECO:0000313" key="1">
    <source>
        <dbReference type="Proteomes" id="UP000887580"/>
    </source>
</evidence>
<reference evidence="2" key="1">
    <citation type="submission" date="2022-11" db="UniProtKB">
        <authorList>
            <consortium name="WormBaseParasite"/>
        </authorList>
    </citation>
    <scope>IDENTIFICATION</scope>
</reference>
<evidence type="ECO:0000313" key="2">
    <source>
        <dbReference type="WBParaSite" id="PS1159_v2.g15778.t1"/>
    </source>
</evidence>
<dbReference type="WBParaSite" id="PS1159_v2.g15778.t1">
    <property type="protein sequence ID" value="PS1159_v2.g15778.t1"/>
    <property type="gene ID" value="PS1159_v2.g15778"/>
</dbReference>
<protein>
    <submittedName>
        <fullName evidence="2">Uncharacterized protein</fullName>
    </submittedName>
</protein>
<dbReference type="Proteomes" id="UP000887580">
    <property type="component" value="Unplaced"/>
</dbReference>
<sequence>MNSGESRRTEEMYEHGLTVPRTDPSSTNIDKNQDQPVDTESYPNKTNDDTLLNNMKEGVKHAAEKVADGVRKHM</sequence>
<accession>A0AC35FB73</accession>
<organism evidence="1 2">
    <name type="scientific">Panagrolaimus sp. PS1159</name>
    <dbReference type="NCBI Taxonomy" id="55785"/>
    <lineage>
        <taxon>Eukaryota</taxon>
        <taxon>Metazoa</taxon>
        <taxon>Ecdysozoa</taxon>
        <taxon>Nematoda</taxon>
        <taxon>Chromadorea</taxon>
        <taxon>Rhabditida</taxon>
        <taxon>Tylenchina</taxon>
        <taxon>Panagrolaimomorpha</taxon>
        <taxon>Panagrolaimoidea</taxon>
        <taxon>Panagrolaimidae</taxon>
        <taxon>Panagrolaimus</taxon>
    </lineage>
</organism>